<protein>
    <submittedName>
        <fullName evidence="1">Uncharacterized protein</fullName>
    </submittedName>
</protein>
<reference evidence="2" key="1">
    <citation type="journal article" date="2007" name="Nature">
        <title>The grapevine genome sequence suggests ancestral hexaploidization in major angiosperm phyla.</title>
        <authorList>
            <consortium name="The French-Italian Public Consortium for Grapevine Genome Characterization."/>
            <person name="Jaillon O."/>
            <person name="Aury J.-M."/>
            <person name="Noel B."/>
            <person name="Policriti A."/>
            <person name="Clepet C."/>
            <person name="Casagrande A."/>
            <person name="Choisne N."/>
            <person name="Aubourg S."/>
            <person name="Vitulo N."/>
            <person name="Jubin C."/>
            <person name="Vezzi A."/>
            <person name="Legeai F."/>
            <person name="Hugueney P."/>
            <person name="Dasilva C."/>
            <person name="Horner D."/>
            <person name="Mica E."/>
            <person name="Jublot D."/>
            <person name="Poulain J."/>
            <person name="Bruyere C."/>
            <person name="Billault A."/>
            <person name="Segurens B."/>
            <person name="Gouyvenoux M."/>
            <person name="Ugarte E."/>
            <person name="Cattonaro F."/>
            <person name="Anthouard V."/>
            <person name="Vico V."/>
            <person name="Del Fabbro C."/>
            <person name="Alaux M."/>
            <person name="Di Gaspero G."/>
            <person name="Dumas V."/>
            <person name="Felice N."/>
            <person name="Paillard S."/>
            <person name="Juman I."/>
            <person name="Moroldo M."/>
            <person name="Scalabrin S."/>
            <person name="Canaguier A."/>
            <person name="Le Clainche I."/>
            <person name="Malacrida G."/>
            <person name="Durand E."/>
            <person name="Pesole G."/>
            <person name="Laucou V."/>
            <person name="Chatelet P."/>
            <person name="Merdinoglu D."/>
            <person name="Delledonne M."/>
            <person name="Pezzotti M."/>
            <person name="Lecharny A."/>
            <person name="Scarpelli C."/>
            <person name="Artiguenave F."/>
            <person name="Pe M.E."/>
            <person name="Valle G."/>
            <person name="Morgante M."/>
            <person name="Caboche M."/>
            <person name="Adam-Blondon A.-F."/>
            <person name="Weissenbach J."/>
            <person name="Quetier F."/>
            <person name="Wincker P."/>
        </authorList>
    </citation>
    <scope>NUCLEOTIDE SEQUENCE [LARGE SCALE GENOMIC DNA]</scope>
    <source>
        <strain evidence="2">cv. Pinot noir / PN40024</strain>
    </source>
</reference>
<dbReference type="STRING" id="29760.F6I3M3"/>
<evidence type="ECO:0000313" key="1">
    <source>
        <dbReference type="EMBL" id="CCB61533.1"/>
    </source>
</evidence>
<dbReference type="InParanoid" id="F6I3M3"/>
<dbReference type="EMBL" id="FN596742">
    <property type="protein sequence ID" value="CCB61533.1"/>
    <property type="molecule type" value="Genomic_DNA"/>
</dbReference>
<dbReference type="PaxDb" id="29760-VIT_08s0032g00350.t01"/>
<gene>
    <name evidence="1" type="ordered locus">VIT_08s0032g00350</name>
</gene>
<evidence type="ECO:0000313" key="2">
    <source>
        <dbReference type="Proteomes" id="UP000009183"/>
    </source>
</evidence>
<dbReference type="Proteomes" id="UP000009183">
    <property type="component" value="Chromosome 8"/>
</dbReference>
<accession>F6I3M3</accession>
<proteinExistence type="predicted"/>
<name>F6I3M3_VITVI</name>
<dbReference type="AlphaFoldDB" id="F6I3M3"/>
<keyword evidence="2" id="KW-1185">Reference proteome</keyword>
<organism evidence="1 2">
    <name type="scientific">Vitis vinifera</name>
    <name type="common">Grape</name>
    <dbReference type="NCBI Taxonomy" id="29760"/>
    <lineage>
        <taxon>Eukaryota</taxon>
        <taxon>Viridiplantae</taxon>
        <taxon>Streptophyta</taxon>
        <taxon>Embryophyta</taxon>
        <taxon>Tracheophyta</taxon>
        <taxon>Spermatophyta</taxon>
        <taxon>Magnoliopsida</taxon>
        <taxon>eudicotyledons</taxon>
        <taxon>Gunneridae</taxon>
        <taxon>Pentapetalae</taxon>
        <taxon>rosids</taxon>
        <taxon>Vitales</taxon>
        <taxon>Vitaceae</taxon>
        <taxon>Viteae</taxon>
        <taxon>Vitis</taxon>
    </lineage>
</organism>
<dbReference type="HOGENOM" id="CLU_2311326_0_0_1"/>
<sequence length="100" mass="11212">MGSHLREGGEKSGVKIFHLWCAAGAATVTERRLNNPPSEFRSREELCAVKERGFDGTTGGTNVVSVHDGGQDRRRERWSWRFHSLQIALSAFSGGQDRRR</sequence>